<keyword evidence="2" id="KW-0433">Leucine-rich repeat</keyword>
<evidence type="ECO:0000259" key="10">
    <source>
        <dbReference type="Pfam" id="PF12819"/>
    </source>
</evidence>
<protein>
    <recommendedName>
        <fullName evidence="10">Malectin-like domain-containing protein</fullName>
    </recommendedName>
</protein>
<evidence type="ECO:0000256" key="5">
    <source>
        <dbReference type="ARBA" id="ARBA00022737"/>
    </source>
</evidence>
<dbReference type="EMBL" id="CAUOFW020005314">
    <property type="protein sequence ID" value="CAK9169563.1"/>
    <property type="molecule type" value="Genomic_DNA"/>
</dbReference>
<dbReference type="SUPFAM" id="SSF52058">
    <property type="entry name" value="L domain-like"/>
    <property type="match status" value="1"/>
</dbReference>
<dbReference type="InterPro" id="IPR032675">
    <property type="entry name" value="LRR_dom_sf"/>
</dbReference>
<feature type="signal peptide" evidence="9">
    <location>
        <begin position="1"/>
        <end position="19"/>
    </location>
</feature>
<dbReference type="PANTHER" id="PTHR45631">
    <property type="entry name" value="OS07G0107800 PROTEIN-RELATED"/>
    <property type="match status" value="1"/>
</dbReference>
<organism evidence="12 13">
    <name type="scientific">Ilex paraguariensis</name>
    <name type="common">yerba mate</name>
    <dbReference type="NCBI Taxonomy" id="185542"/>
    <lineage>
        <taxon>Eukaryota</taxon>
        <taxon>Viridiplantae</taxon>
        <taxon>Streptophyta</taxon>
        <taxon>Embryophyta</taxon>
        <taxon>Tracheophyta</taxon>
        <taxon>Spermatophyta</taxon>
        <taxon>Magnoliopsida</taxon>
        <taxon>eudicotyledons</taxon>
        <taxon>Gunneridae</taxon>
        <taxon>Pentapetalae</taxon>
        <taxon>asterids</taxon>
        <taxon>campanulids</taxon>
        <taxon>Aquifoliales</taxon>
        <taxon>Aquifoliaceae</taxon>
        <taxon>Ilex</taxon>
    </lineage>
</organism>
<dbReference type="GO" id="GO:0016020">
    <property type="term" value="C:membrane"/>
    <property type="evidence" value="ECO:0007669"/>
    <property type="project" value="UniProtKB-SubCell"/>
</dbReference>
<keyword evidence="6 8" id="KW-1133">Transmembrane helix</keyword>
<dbReference type="Pfam" id="PF12819">
    <property type="entry name" value="Malectin_like"/>
    <property type="match status" value="1"/>
</dbReference>
<evidence type="ECO:0000313" key="11">
    <source>
        <dbReference type="EMBL" id="CAK9169563.1"/>
    </source>
</evidence>
<feature type="domain" description="Malectin-like" evidence="10">
    <location>
        <begin position="25"/>
        <end position="340"/>
    </location>
</feature>
<keyword evidence="13" id="KW-1185">Reference proteome</keyword>
<dbReference type="AlphaFoldDB" id="A0ABC8UR39"/>
<comment type="caution">
    <text evidence="12">The sequence shown here is derived from an EMBL/GenBank/DDBJ whole genome shotgun (WGS) entry which is preliminary data.</text>
</comment>
<dbReference type="Pfam" id="PF00560">
    <property type="entry name" value="LRR_1"/>
    <property type="match status" value="2"/>
</dbReference>
<keyword evidence="3 8" id="KW-0812">Transmembrane</keyword>
<evidence type="ECO:0000313" key="12">
    <source>
        <dbReference type="EMBL" id="CAK9183546.1"/>
    </source>
</evidence>
<evidence type="ECO:0000256" key="2">
    <source>
        <dbReference type="ARBA" id="ARBA00022614"/>
    </source>
</evidence>
<keyword evidence="4 9" id="KW-0732">Signal</keyword>
<name>A0ABC8UR39_9AQUA</name>
<accession>A0ABC8UR39</accession>
<proteinExistence type="predicted"/>
<keyword evidence="5" id="KW-0677">Repeat</keyword>
<feature type="chain" id="PRO_5044721043" description="Malectin-like domain-containing protein" evidence="9">
    <location>
        <begin position="20"/>
        <end position="604"/>
    </location>
</feature>
<dbReference type="FunFam" id="3.80.10.10:FF:000129">
    <property type="entry name" value="Leucine-rich repeat receptor-like kinase"/>
    <property type="match status" value="1"/>
</dbReference>
<dbReference type="InterPro" id="IPR024788">
    <property type="entry name" value="Malectin-like_Carb-bd_dom"/>
</dbReference>
<dbReference type="Gene3D" id="3.80.10.10">
    <property type="entry name" value="Ribonuclease Inhibitor"/>
    <property type="match status" value="1"/>
</dbReference>
<evidence type="ECO:0000256" key="9">
    <source>
        <dbReference type="SAM" id="SignalP"/>
    </source>
</evidence>
<dbReference type="Proteomes" id="UP001642360">
    <property type="component" value="Unassembled WGS sequence"/>
</dbReference>
<reference evidence="12 13" key="1">
    <citation type="submission" date="2024-02" db="EMBL/GenBank/DDBJ databases">
        <authorList>
            <person name="Vignale AGUSTIN F."/>
            <person name="Sosa J E."/>
            <person name="Modenutti C."/>
        </authorList>
    </citation>
    <scope>NUCLEOTIDE SEQUENCE [LARGE SCALE GENOMIC DNA]</scope>
</reference>
<evidence type="ECO:0000256" key="1">
    <source>
        <dbReference type="ARBA" id="ARBA00004167"/>
    </source>
</evidence>
<gene>
    <name evidence="11" type="ORF">ILEXP_LOCUS39021</name>
    <name evidence="12" type="ORF">ILEXP_LOCUS53821</name>
</gene>
<comment type="subcellular location">
    <subcellularLocation>
        <location evidence="1">Membrane</location>
        <topology evidence="1">Single-pass membrane protein</topology>
    </subcellularLocation>
</comment>
<feature type="transmembrane region" description="Helical" evidence="8">
    <location>
        <begin position="508"/>
        <end position="532"/>
    </location>
</feature>
<keyword evidence="7 8" id="KW-0472">Membrane</keyword>
<evidence type="ECO:0000256" key="6">
    <source>
        <dbReference type="ARBA" id="ARBA00022989"/>
    </source>
</evidence>
<evidence type="ECO:0000313" key="13">
    <source>
        <dbReference type="Proteomes" id="UP001642360"/>
    </source>
</evidence>
<sequence>MANHFFLLVLCLSLLSVSADVFVSIDCGASGFYTDENSIAWMGDSTIMQNGVSQVVQSNNSISHVMDTLRVFTTRKKNCYSVQADKGGQVLIRASFFYGNYDGKSSPPTFNLQFDGNDWASVETSSTEVSSYEVVYVVKGDVLSVCVAQTKAGQLPFISALEVRSLGSNMYSGVDSNYALFLRLRLAYGANATIRYVDDIYDRIWVPGVAGNGLIQVTSDAMFINVNVEDSPPQQVLQNAITTSNTSEYIVLGAGSPPVAVPAYLNMYFSEVTQLDQTQKRSFKVFKGNESFSDPIIPPYGNVSEMSASNFTVTANTTFFLVPTPDSTLPPLINAIELFYISGVLTNGTNSKDVEGLVALQNLFVVLQDWGGDPCLPAPYSWDWINCSTDATPRVTAMYLSGFGLSGALPDLSSMDALEILDLHNNSLDGPIPDFLGTLPKLQELNLADNQFSGSIPTSLSKNNNLKLIVTGNPSLCTSGTSCQTANTPDLAGSPVTRNSGGKKSSNLPVILGSTIPTFFVFWAIVGVLAILHHKRKTAAVAAMGPGQNGGANGPNGTTHGMGTNAKMAVKIGEALVHEFINMEENQGNVQLADQMNPQTQQSQ</sequence>
<evidence type="ECO:0000256" key="7">
    <source>
        <dbReference type="ARBA" id="ARBA00023136"/>
    </source>
</evidence>
<dbReference type="InterPro" id="IPR001611">
    <property type="entry name" value="Leu-rich_rpt"/>
</dbReference>
<dbReference type="EMBL" id="CAUOFW020008673">
    <property type="protein sequence ID" value="CAK9183546.1"/>
    <property type="molecule type" value="Genomic_DNA"/>
</dbReference>
<dbReference type="PANTHER" id="PTHR45631:SF44">
    <property type="entry name" value="CARBOHYDRATE-BINDING PROTEIN OF THE ER PROTEIN"/>
    <property type="match status" value="1"/>
</dbReference>
<evidence type="ECO:0000256" key="3">
    <source>
        <dbReference type="ARBA" id="ARBA00022692"/>
    </source>
</evidence>
<evidence type="ECO:0000256" key="8">
    <source>
        <dbReference type="SAM" id="Phobius"/>
    </source>
</evidence>
<evidence type="ECO:0000256" key="4">
    <source>
        <dbReference type="ARBA" id="ARBA00022729"/>
    </source>
</evidence>